<sequence>MSLQNEEILTLFYSNYSSNCKALLQYLNNSKIMEKTTIKFINIDNSEIKQLVERKFTSVPVLVVIDGEDISAYTGKNAFEWFVDFYAEKESQTITTESEDMLKLRPEPSKEQTRTKTITELAAEISKGRESIN</sequence>
<dbReference type="Gene3D" id="3.40.30.10">
    <property type="entry name" value="Glutaredoxin"/>
    <property type="match status" value="1"/>
</dbReference>
<dbReference type="InterPro" id="IPR036249">
    <property type="entry name" value="Thioredoxin-like_sf"/>
</dbReference>
<dbReference type="GeneID" id="18938236"/>
<name>W8QN10_9VIRU</name>
<evidence type="ECO:0000259" key="1">
    <source>
        <dbReference type="Pfam" id="PF00085"/>
    </source>
</evidence>
<reference evidence="2 3" key="1">
    <citation type="submission" date="2013-12" db="EMBL/GenBank/DDBJ databases">
        <authorList>
            <person name="Tong Y."/>
            <person name="Zhang J."/>
            <person name="Huang Y."/>
            <person name="Li S."/>
            <person name="Pei G."/>
            <person name="Zhang Z."/>
            <person name="Mi Z."/>
            <person name="An X."/>
        </authorList>
    </citation>
    <scope>NUCLEOTIDE SEQUENCE [LARGE SCALE GENOMIC DNA]</scope>
    <source>
        <strain evidence="2">AMIV</strain>
    </source>
</reference>
<dbReference type="OrthoDB" id="27020at10239"/>
<gene>
    <name evidence="2" type="ORF">AMIV_075</name>
</gene>
<feature type="domain" description="Thioredoxin" evidence="1">
    <location>
        <begin position="5"/>
        <end position="82"/>
    </location>
</feature>
<keyword evidence="3" id="KW-1185">Reference proteome</keyword>
<accession>W8QN10</accession>
<dbReference type="EMBL" id="KF938901">
    <property type="protein sequence ID" value="AHL67568.1"/>
    <property type="molecule type" value="Genomic_DNA"/>
</dbReference>
<dbReference type="InterPro" id="IPR013766">
    <property type="entry name" value="Thioredoxin_domain"/>
</dbReference>
<dbReference type="SUPFAM" id="SSF52833">
    <property type="entry name" value="Thioredoxin-like"/>
    <property type="match status" value="1"/>
</dbReference>
<dbReference type="Pfam" id="PF00085">
    <property type="entry name" value="Thioredoxin"/>
    <property type="match status" value="1"/>
</dbReference>
<dbReference type="RefSeq" id="YP_009021152.1">
    <property type="nucleotide sequence ID" value="NC_023848.1"/>
</dbReference>
<proteinExistence type="predicted"/>
<organism evidence="2 3">
    <name type="scientific">Chloriridovirus anopheles1</name>
    <dbReference type="NCBI Taxonomy" id="1465751"/>
    <lineage>
        <taxon>Viruses</taxon>
        <taxon>Varidnaviria</taxon>
        <taxon>Bamfordvirae</taxon>
        <taxon>Nucleocytoviricota</taxon>
        <taxon>Megaviricetes</taxon>
        <taxon>Pimascovirales</taxon>
        <taxon>Pimascovirales incertae sedis</taxon>
        <taxon>Iridoviridae</taxon>
        <taxon>Betairidovirinae</taxon>
        <taxon>Chloriridovirus</taxon>
    </lineage>
</organism>
<dbReference type="CDD" id="cd01659">
    <property type="entry name" value="TRX_superfamily"/>
    <property type="match status" value="1"/>
</dbReference>
<evidence type="ECO:0000313" key="2">
    <source>
        <dbReference type="EMBL" id="AHL67568.1"/>
    </source>
</evidence>
<evidence type="ECO:0000313" key="3">
    <source>
        <dbReference type="Proteomes" id="UP000110868"/>
    </source>
</evidence>
<dbReference type="KEGG" id="vg:18938236"/>
<dbReference type="Proteomes" id="UP000110868">
    <property type="component" value="Segment"/>
</dbReference>
<protein>
    <recommendedName>
        <fullName evidence="1">Thioredoxin domain-containing protein</fullName>
    </recommendedName>
</protein>